<dbReference type="Proteomes" id="UP000054270">
    <property type="component" value="Unassembled WGS sequence"/>
</dbReference>
<feature type="region of interest" description="Disordered" evidence="2">
    <location>
        <begin position="456"/>
        <end position="554"/>
    </location>
</feature>
<dbReference type="GO" id="GO:0030688">
    <property type="term" value="C:preribosome, small subunit precursor"/>
    <property type="evidence" value="ECO:0007669"/>
    <property type="project" value="TreeGrafter"/>
</dbReference>
<dbReference type="PANTHER" id="PTHR21531:SF0">
    <property type="entry name" value="PROTEIN LTV1 HOMOLOG"/>
    <property type="match status" value="1"/>
</dbReference>
<dbReference type="EMBL" id="KN817521">
    <property type="protein sequence ID" value="KJA28460.1"/>
    <property type="molecule type" value="Genomic_DNA"/>
</dbReference>
<dbReference type="STRING" id="945553.A0A0D2Q9Y1"/>
<feature type="region of interest" description="Disordered" evidence="2">
    <location>
        <begin position="313"/>
        <end position="337"/>
    </location>
</feature>
<proteinExistence type="inferred from homology"/>
<accession>A0A0D2Q9Y1</accession>
<evidence type="ECO:0008006" key="5">
    <source>
        <dbReference type="Google" id="ProtNLM"/>
    </source>
</evidence>
<feature type="compositionally biased region" description="Basic and acidic residues" evidence="2">
    <location>
        <begin position="500"/>
        <end position="530"/>
    </location>
</feature>
<evidence type="ECO:0000256" key="1">
    <source>
        <dbReference type="ARBA" id="ARBA00009078"/>
    </source>
</evidence>
<dbReference type="GO" id="GO:0000056">
    <property type="term" value="P:ribosomal small subunit export from nucleus"/>
    <property type="evidence" value="ECO:0007669"/>
    <property type="project" value="TreeGrafter"/>
</dbReference>
<dbReference type="AlphaFoldDB" id="A0A0D2Q9Y1"/>
<dbReference type="PANTHER" id="PTHR21531">
    <property type="entry name" value="LOW-TEMPERATURE VIABILITY PROTEIN LTV1-RELATED"/>
    <property type="match status" value="1"/>
</dbReference>
<sequence length="554" mass="62575">MAPSKSIFRQPGAKHFQLVHRSQRDPLINDPDASVHVLKPFERDNTKKGKSRADLEDLLSPEDLIEGRQNVGEASLYGVYFDDTEYDYMRHLRPVGIQEDGVDSVLLEAPSTSKKKSKGRSKADAGINLLDLPDGVLASTSELPRTYESQQAVPASIAGFQPDMDAHLRQVLEALENDAFVEDELEDDFFSQLVADGERGSDEEVDFEFRAEGIDRVDEHSQVLDEDVSWQQRFADFKKNQADTKKTSDDGYDSGGDTVGTLPAISVIGGKKKRRAASDASGYSMSSSSMVRNEALQTLDDRFDQMILREYNEDEDEEDLHSHDDNDSDEAPELITSRDDFDSMVNTFLNDFEILGRKMKPKMEGESGVDKLDIFRRTMGQDERNRLADIGAEDDVRIDDLFPEKDDKDRWDCETILTTYTNIENHPRLIRARDPRPTPKIVLDRKTGLPLVVSAAEKTEKTKAPARLAPFSGSDDTEGSDTDTDQGELKCMRSQAVGRPRNEDKDEKKARKTAIKAERQQRRMEKKSTKEQFGAEVKDQKKRIGNKELRLKKL</sequence>
<dbReference type="GO" id="GO:0005634">
    <property type="term" value="C:nucleus"/>
    <property type="evidence" value="ECO:0007669"/>
    <property type="project" value="TreeGrafter"/>
</dbReference>
<dbReference type="InterPro" id="IPR007307">
    <property type="entry name" value="Ltv1"/>
</dbReference>
<keyword evidence="4" id="KW-1185">Reference proteome</keyword>
<dbReference type="OMA" id="TAQHFTL"/>
<evidence type="ECO:0000313" key="3">
    <source>
        <dbReference type="EMBL" id="KJA28460.1"/>
    </source>
</evidence>
<dbReference type="OrthoDB" id="5852896at2759"/>
<dbReference type="GO" id="GO:0005829">
    <property type="term" value="C:cytosol"/>
    <property type="evidence" value="ECO:0007669"/>
    <property type="project" value="TreeGrafter"/>
</dbReference>
<organism evidence="3 4">
    <name type="scientific">Hypholoma sublateritium (strain FD-334 SS-4)</name>
    <dbReference type="NCBI Taxonomy" id="945553"/>
    <lineage>
        <taxon>Eukaryota</taxon>
        <taxon>Fungi</taxon>
        <taxon>Dikarya</taxon>
        <taxon>Basidiomycota</taxon>
        <taxon>Agaricomycotina</taxon>
        <taxon>Agaricomycetes</taxon>
        <taxon>Agaricomycetidae</taxon>
        <taxon>Agaricales</taxon>
        <taxon>Agaricineae</taxon>
        <taxon>Strophariaceae</taxon>
        <taxon>Hypholoma</taxon>
    </lineage>
</organism>
<name>A0A0D2Q9Y1_HYPSF</name>
<feature type="compositionally biased region" description="Basic and acidic residues" evidence="2">
    <location>
        <begin position="545"/>
        <end position="554"/>
    </location>
</feature>
<dbReference type="Pfam" id="PF04180">
    <property type="entry name" value="LTV"/>
    <property type="match status" value="1"/>
</dbReference>
<feature type="compositionally biased region" description="Acidic residues" evidence="2">
    <location>
        <begin position="475"/>
        <end position="486"/>
    </location>
</feature>
<reference evidence="4" key="1">
    <citation type="submission" date="2014-04" db="EMBL/GenBank/DDBJ databases">
        <title>Evolutionary Origins and Diversification of the Mycorrhizal Mutualists.</title>
        <authorList>
            <consortium name="DOE Joint Genome Institute"/>
            <consortium name="Mycorrhizal Genomics Consortium"/>
            <person name="Kohler A."/>
            <person name="Kuo A."/>
            <person name="Nagy L.G."/>
            <person name="Floudas D."/>
            <person name="Copeland A."/>
            <person name="Barry K.W."/>
            <person name="Cichocki N."/>
            <person name="Veneault-Fourrey C."/>
            <person name="LaButti K."/>
            <person name="Lindquist E.A."/>
            <person name="Lipzen A."/>
            <person name="Lundell T."/>
            <person name="Morin E."/>
            <person name="Murat C."/>
            <person name="Riley R."/>
            <person name="Ohm R."/>
            <person name="Sun H."/>
            <person name="Tunlid A."/>
            <person name="Henrissat B."/>
            <person name="Grigoriev I.V."/>
            <person name="Hibbett D.S."/>
            <person name="Martin F."/>
        </authorList>
    </citation>
    <scope>NUCLEOTIDE SEQUENCE [LARGE SCALE GENOMIC DNA]</scope>
    <source>
        <strain evidence="4">FD-334 SS-4</strain>
    </source>
</reference>
<evidence type="ECO:0000256" key="2">
    <source>
        <dbReference type="SAM" id="MobiDB-lite"/>
    </source>
</evidence>
<dbReference type="GO" id="GO:0042274">
    <property type="term" value="P:ribosomal small subunit biogenesis"/>
    <property type="evidence" value="ECO:0007669"/>
    <property type="project" value="InterPro"/>
</dbReference>
<evidence type="ECO:0000313" key="4">
    <source>
        <dbReference type="Proteomes" id="UP000054270"/>
    </source>
</evidence>
<comment type="similarity">
    <text evidence="1">Belongs to the LTV1 family.</text>
</comment>
<gene>
    <name evidence="3" type="ORF">HYPSUDRAFT_129195</name>
</gene>
<protein>
    <recommendedName>
        <fullName evidence="5">Low temperature viability protein</fullName>
    </recommendedName>
</protein>